<accession>A0A410G3J7</accession>
<name>A0A410G3J7_9FLAO</name>
<dbReference type="Proteomes" id="UP000285517">
    <property type="component" value="Chromosome"/>
</dbReference>
<dbReference type="AlphaFoldDB" id="A0A410G3J7"/>
<evidence type="ECO:0000313" key="2">
    <source>
        <dbReference type="Proteomes" id="UP000285517"/>
    </source>
</evidence>
<dbReference type="EMBL" id="CP034951">
    <property type="protein sequence ID" value="QAA81868.1"/>
    <property type="molecule type" value="Genomic_DNA"/>
</dbReference>
<reference evidence="1 2" key="1">
    <citation type="submission" date="2019-01" db="EMBL/GenBank/DDBJ databases">
        <title>Complete genome sequencing of Aequorivita sp. H23M31.</title>
        <authorList>
            <person name="Bae J.-W."/>
        </authorList>
    </citation>
    <scope>NUCLEOTIDE SEQUENCE [LARGE SCALE GENOMIC DNA]</scope>
    <source>
        <strain evidence="1 2">H23M31</strain>
    </source>
</reference>
<dbReference type="KEGG" id="aev:EI546_09105"/>
<organism evidence="1 2">
    <name type="scientific">Aequorivita ciconiae</name>
    <dbReference type="NCBI Taxonomy" id="2494375"/>
    <lineage>
        <taxon>Bacteria</taxon>
        <taxon>Pseudomonadati</taxon>
        <taxon>Bacteroidota</taxon>
        <taxon>Flavobacteriia</taxon>
        <taxon>Flavobacteriales</taxon>
        <taxon>Flavobacteriaceae</taxon>
        <taxon>Aequorivita</taxon>
    </lineage>
</organism>
<keyword evidence="2" id="KW-1185">Reference proteome</keyword>
<sequence>MKKIKLLSLLIISFTISCSKSDDKQVRNPYLTNPVVSLNLNLNLPEYNPLKFPGSYIIAPQGIKGIIVYCVSDSYYLAFDLTDPNHPPNFCSRMEMDGLVARCPCPTDDNAYLVTNFGQAIPADGSKYPMQQYRAERVGNSVIITN</sequence>
<dbReference type="RefSeq" id="WP_128250249.1">
    <property type="nucleotide sequence ID" value="NZ_CP034951.1"/>
</dbReference>
<protein>
    <recommendedName>
        <fullName evidence="3">Rieske domain-containing protein</fullName>
    </recommendedName>
</protein>
<dbReference type="PROSITE" id="PS51257">
    <property type="entry name" value="PROKAR_LIPOPROTEIN"/>
    <property type="match status" value="1"/>
</dbReference>
<dbReference type="OrthoDB" id="1201186at2"/>
<evidence type="ECO:0008006" key="3">
    <source>
        <dbReference type="Google" id="ProtNLM"/>
    </source>
</evidence>
<proteinExistence type="predicted"/>
<evidence type="ECO:0000313" key="1">
    <source>
        <dbReference type="EMBL" id="QAA81868.1"/>
    </source>
</evidence>
<gene>
    <name evidence="1" type="ORF">EI546_09105</name>
</gene>